<dbReference type="InterPro" id="IPR000700">
    <property type="entry name" value="PAS-assoc_C"/>
</dbReference>
<evidence type="ECO:0000256" key="6">
    <source>
        <dbReference type="SAM" id="Coils"/>
    </source>
</evidence>
<feature type="domain" description="PAC" evidence="8">
    <location>
        <begin position="498"/>
        <end position="550"/>
    </location>
</feature>
<comment type="caution">
    <text evidence="9">The sequence shown here is derived from an EMBL/GenBank/DDBJ whole genome shotgun (WGS) entry which is preliminary data.</text>
</comment>
<evidence type="ECO:0000256" key="3">
    <source>
        <dbReference type="ARBA" id="ARBA00022553"/>
    </source>
</evidence>
<protein>
    <recommendedName>
        <fullName evidence="2">histidine kinase</fullName>
        <ecNumber evidence="2">2.7.13.3</ecNumber>
    </recommendedName>
</protein>
<dbReference type="PROSITE" id="PS50112">
    <property type="entry name" value="PAS"/>
    <property type="match status" value="3"/>
</dbReference>
<dbReference type="InterPro" id="IPR003018">
    <property type="entry name" value="GAF"/>
</dbReference>
<sequence>MTFREIEVVFDAQPVPCLLLSAQHEGSIAFVNRALADALNADRDSFVNLNYDDFLEKYFKTETRHLLKQSVADVQNNKLAYPEKLFAIINDTMWSIDTYPVLDGENQLICIVQNFNSSATSGTEDYRHKSFDLFNYSPVPTWAYDAMTLKFLAANQAAQQIYGYTLEEYLNITVQALWHPADAQALKQAVDEKVNRGLPNDQQIRLVTKSGEVIDTIVNSRVLPTWGPNVRIVMAHDITVQLKSAKDAELANNLERLEKRILELNSRAGTPLIDVLNNYIEGIEWIFPEMVCSIMRVENNRLHNWASSSLPKAYASTIEGVKIGPKVGSCGTCAYLKRPVISADITTDELWENYREAALNNGLRACWSYPIMNSVNEVVATFGLYYKQVRAPEQHEIKIIERAAALLKVIIENRQYAATLEETMRLMTQGQELAHFGNWAWDVVHNKVTWSDTLYNIYGLNKGEFEATFEGYQELLHNEDRQRVYNIISGVLVNKQDVSFEERIIRPNGEVRYLRSWGTLKSDSNGMPIKMVGACLDITENKLIEQDLEMLKNRYSDLFQLSPHPMFVYDVDTLEYLDVNDAAIEIYGYSRDEFKAMNLLNIRPAEDMPMFKQIILNEIRQGVQHTGISRHIKRNGEIISVLTRGNAINYDGRSARIVIAIDYTDKLKAEDALKTSERRFRALIQEGSDLVCIIDSQGNYKYVSPNAINIIGITAEELLCSNISQYLTAADAGMMGNVLANISEHQRFELQPLLFTGSKDNGRWLQTVITDLRDDPAVEGIVLNSRDVTQRVQQDNVIKEHLERYNIVSKATSDAIWDLNIITGQIKWNHGIAGIFGHKDLHNTYQWWYGHVHPDDIEEVIATAEYAMSSRLSRFTNEYRFRCADGSYKTVLDRCFLIFDDEGRAQRIIGAMQDITERMNYIHAIENRNAKLQEIAWTQSHIVRAPLARILGLLDLLNNSPCDHDSKLMLEYLNISAKELDEIIHNIINKSQPVDMKAKIG</sequence>
<dbReference type="PANTHER" id="PTHR43304">
    <property type="entry name" value="PHYTOCHROME-LIKE PROTEIN CPH1"/>
    <property type="match status" value="1"/>
</dbReference>
<dbReference type="Pfam" id="PF13185">
    <property type="entry name" value="GAF_2"/>
    <property type="match status" value="1"/>
</dbReference>
<evidence type="ECO:0000259" key="8">
    <source>
        <dbReference type="PROSITE" id="PS50113"/>
    </source>
</evidence>
<evidence type="ECO:0000313" key="10">
    <source>
        <dbReference type="Proteomes" id="UP001501436"/>
    </source>
</evidence>
<proteinExistence type="predicted"/>
<dbReference type="EMBL" id="BAABJI010000001">
    <property type="protein sequence ID" value="GAA4908767.1"/>
    <property type="molecule type" value="Genomic_DNA"/>
</dbReference>
<dbReference type="SUPFAM" id="SSF55781">
    <property type="entry name" value="GAF domain-like"/>
    <property type="match status" value="1"/>
</dbReference>
<dbReference type="InterPro" id="IPR036097">
    <property type="entry name" value="HisK_dim/P_sf"/>
</dbReference>
<dbReference type="InterPro" id="IPR029016">
    <property type="entry name" value="GAF-like_dom_sf"/>
</dbReference>
<keyword evidence="3" id="KW-0597">Phosphoprotein</keyword>
<dbReference type="SUPFAM" id="SSF55785">
    <property type="entry name" value="PYP-like sensor domain (PAS domain)"/>
    <property type="match status" value="5"/>
</dbReference>
<dbReference type="Gene3D" id="3.30.450.40">
    <property type="match status" value="1"/>
</dbReference>
<dbReference type="InterPro" id="IPR013656">
    <property type="entry name" value="PAS_4"/>
</dbReference>
<dbReference type="Gene3D" id="3.30.450.20">
    <property type="entry name" value="PAS domain"/>
    <property type="match status" value="5"/>
</dbReference>
<dbReference type="InterPro" id="IPR013655">
    <property type="entry name" value="PAS_fold_3"/>
</dbReference>
<dbReference type="SUPFAM" id="SSF47384">
    <property type="entry name" value="Homodimeric domain of signal transducing histidine kinase"/>
    <property type="match status" value="1"/>
</dbReference>
<dbReference type="Pfam" id="PF08447">
    <property type="entry name" value="PAS_3"/>
    <property type="match status" value="4"/>
</dbReference>
<keyword evidence="6" id="KW-0175">Coiled coil</keyword>
<dbReference type="RefSeq" id="WP_345329802.1">
    <property type="nucleotide sequence ID" value="NZ_BAABJI010000001.1"/>
</dbReference>
<dbReference type="Pfam" id="PF08448">
    <property type="entry name" value="PAS_4"/>
    <property type="match status" value="1"/>
</dbReference>
<feature type="domain" description="PAS" evidence="7">
    <location>
        <begin position="133"/>
        <end position="197"/>
    </location>
</feature>
<feature type="domain" description="PAC" evidence="8">
    <location>
        <begin position="875"/>
        <end position="927"/>
    </location>
</feature>
<dbReference type="PANTHER" id="PTHR43304:SF1">
    <property type="entry name" value="PAC DOMAIN-CONTAINING PROTEIN"/>
    <property type="match status" value="1"/>
</dbReference>
<dbReference type="SMART" id="SM00091">
    <property type="entry name" value="PAS"/>
    <property type="match status" value="6"/>
</dbReference>
<keyword evidence="4" id="KW-0808">Transferase</keyword>
<accession>A0ABP9FNX3</accession>
<dbReference type="Proteomes" id="UP001501436">
    <property type="component" value="Unassembled WGS sequence"/>
</dbReference>
<dbReference type="InterPro" id="IPR001610">
    <property type="entry name" value="PAC"/>
</dbReference>
<name>A0ABP9FNX3_9SPHI</name>
<dbReference type="NCBIfam" id="TIGR00229">
    <property type="entry name" value="sensory_box"/>
    <property type="match status" value="5"/>
</dbReference>
<keyword evidence="10" id="KW-1185">Reference proteome</keyword>
<feature type="domain" description="PAS" evidence="7">
    <location>
        <begin position="676"/>
        <end position="746"/>
    </location>
</feature>
<evidence type="ECO:0000256" key="4">
    <source>
        <dbReference type="ARBA" id="ARBA00022679"/>
    </source>
</evidence>
<reference evidence="10" key="1">
    <citation type="journal article" date="2019" name="Int. J. Syst. Evol. Microbiol.">
        <title>The Global Catalogue of Microorganisms (GCM) 10K type strain sequencing project: providing services to taxonomists for standard genome sequencing and annotation.</title>
        <authorList>
            <consortium name="The Broad Institute Genomics Platform"/>
            <consortium name="The Broad Institute Genome Sequencing Center for Infectious Disease"/>
            <person name="Wu L."/>
            <person name="Ma J."/>
        </authorList>
    </citation>
    <scope>NUCLEOTIDE SEQUENCE [LARGE SCALE GENOMIC DNA]</scope>
    <source>
        <strain evidence="10">JCM 18283</strain>
    </source>
</reference>
<dbReference type="PROSITE" id="PS50113">
    <property type="entry name" value="PAC"/>
    <property type="match status" value="2"/>
</dbReference>
<comment type="catalytic activity">
    <reaction evidence="1">
        <text>ATP + protein L-histidine = ADP + protein N-phospho-L-histidine.</text>
        <dbReference type="EC" id="2.7.13.3"/>
    </reaction>
</comment>
<dbReference type="InterPro" id="IPR035965">
    <property type="entry name" value="PAS-like_dom_sf"/>
</dbReference>
<gene>
    <name evidence="9" type="ORF">GCM10023313_09670</name>
</gene>
<dbReference type="CDD" id="cd00130">
    <property type="entry name" value="PAS"/>
    <property type="match status" value="5"/>
</dbReference>
<evidence type="ECO:0000259" key="7">
    <source>
        <dbReference type="PROSITE" id="PS50112"/>
    </source>
</evidence>
<dbReference type="Gene3D" id="2.10.70.100">
    <property type="match status" value="1"/>
</dbReference>
<dbReference type="SMART" id="SM00065">
    <property type="entry name" value="GAF"/>
    <property type="match status" value="1"/>
</dbReference>
<dbReference type="EC" id="2.7.13.3" evidence="2"/>
<feature type="coiled-coil region" evidence="6">
    <location>
        <begin position="240"/>
        <end position="267"/>
    </location>
</feature>
<evidence type="ECO:0000313" key="9">
    <source>
        <dbReference type="EMBL" id="GAA4908767.1"/>
    </source>
</evidence>
<evidence type="ECO:0000256" key="5">
    <source>
        <dbReference type="ARBA" id="ARBA00022777"/>
    </source>
</evidence>
<dbReference type="SMART" id="SM00086">
    <property type="entry name" value="PAC"/>
    <property type="match status" value="5"/>
</dbReference>
<dbReference type="InterPro" id="IPR052162">
    <property type="entry name" value="Sensor_kinase/Photoreceptor"/>
</dbReference>
<evidence type="ECO:0000256" key="2">
    <source>
        <dbReference type="ARBA" id="ARBA00012438"/>
    </source>
</evidence>
<keyword evidence="5" id="KW-0418">Kinase</keyword>
<evidence type="ECO:0000256" key="1">
    <source>
        <dbReference type="ARBA" id="ARBA00000085"/>
    </source>
</evidence>
<organism evidence="9 10">
    <name type="scientific">Mucilaginibacter defluvii</name>
    <dbReference type="NCBI Taxonomy" id="1196019"/>
    <lineage>
        <taxon>Bacteria</taxon>
        <taxon>Pseudomonadati</taxon>
        <taxon>Bacteroidota</taxon>
        <taxon>Sphingobacteriia</taxon>
        <taxon>Sphingobacteriales</taxon>
        <taxon>Sphingobacteriaceae</taxon>
        <taxon>Mucilaginibacter</taxon>
    </lineage>
</organism>
<dbReference type="InterPro" id="IPR000014">
    <property type="entry name" value="PAS"/>
</dbReference>
<feature type="domain" description="PAS" evidence="7">
    <location>
        <begin position="551"/>
        <end position="622"/>
    </location>
</feature>